<proteinExistence type="predicted"/>
<protein>
    <submittedName>
        <fullName evidence="2">Uncharacterized protein</fullName>
    </submittedName>
</protein>
<keyword evidence="1" id="KW-1133">Transmembrane helix</keyword>
<keyword evidence="1" id="KW-0812">Transmembrane</keyword>
<keyword evidence="3" id="KW-1185">Reference proteome</keyword>
<organism evidence="2 3">
    <name type="scientific">Lupinus albus</name>
    <name type="common">White lupine</name>
    <name type="synonym">Lupinus termis</name>
    <dbReference type="NCBI Taxonomy" id="3870"/>
    <lineage>
        <taxon>Eukaryota</taxon>
        <taxon>Viridiplantae</taxon>
        <taxon>Streptophyta</taxon>
        <taxon>Embryophyta</taxon>
        <taxon>Tracheophyta</taxon>
        <taxon>Spermatophyta</taxon>
        <taxon>Magnoliopsida</taxon>
        <taxon>eudicotyledons</taxon>
        <taxon>Gunneridae</taxon>
        <taxon>Pentapetalae</taxon>
        <taxon>rosids</taxon>
        <taxon>fabids</taxon>
        <taxon>Fabales</taxon>
        <taxon>Fabaceae</taxon>
        <taxon>Papilionoideae</taxon>
        <taxon>50 kb inversion clade</taxon>
        <taxon>genistoids sensu lato</taxon>
        <taxon>core genistoids</taxon>
        <taxon>Genisteae</taxon>
        <taxon>Lupinus</taxon>
    </lineage>
</organism>
<gene>
    <name evidence="2" type="ORF">Lalb_Chr02g0155201</name>
</gene>
<comment type="caution">
    <text evidence="2">The sequence shown here is derived from an EMBL/GenBank/DDBJ whole genome shotgun (WGS) entry which is preliminary data.</text>
</comment>
<dbReference type="AlphaFoldDB" id="A0A6A4R1Y9"/>
<keyword evidence="1" id="KW-0472">Membrane</keyword>
<feature type="transmembrane region" description="Helical" evidence="1">
    <location>
        <begin position="36"/>
        <end position="57"/>
    </location>
</feature>
<evidence type="ECO:0000313" key="3">
    <source>
        <dbReference type="Proteomes" id="UP000447434"/>
    </source>
</evidence>
<name>A0A6A4R1Y9_LUPAL</name>
<evidence type="ECO:0000313" key="2">
    <source>
        <dbReference type="EMBL" id="KAE9619622.1"/>
    </source>
</evidence>
<evidence type="ECO:0000256" key="1">
    <source>
        <dbReference type="SAM" id="Phobius"/>
    </source>
</evidence>
<sequence length="71" mass="8364">MFVILLFYSEDIFWFSSRGCFLLTLRGFFHIKILGVILILFYIFLYSLVASISAHFASHRGGRLILNFRRV</sequence>
<dbReference type="Proteomes" id="UP000447434">
    <property type="component" value="Chromosome 2"/>
</dbReference>
<accession>A0A6A4R1Y9</accession>
<dbReference type="EMBL" id="WOCE01000002">
    <property type="protein sequence ID" value="KAE9619622.1"/>
    <property type="molecule type" value="Genomic_DNA"/>
</dbReference>
<reference evidence="3" key="1">
    <citation type="journal article" date="2020" name="Nat. Commun.">
        <title>Genome sequence of the cluster root forming white lupin.</title>
        <authorList>
            <person name="Hufnagel B."/>
            <person name="Marques A."/>
            <person name="Soriano A."/>
            <person name="Marques L."/>
            <person name="Divol F."/>
            <person name="Doumas P."/>
            <person name="Sallet E."/>
            <person name="Mancinotti D."/>
            <person name="Carrere S."/>
            <person name="Marande W."/>
            <person name="Arribat S."/>
            <person name="Keller J."/>
            <person name="Huneau C."/>
            <person name="Blein T."/>
            <person name="Aime D."/>
            <person name="Laguerre M."/>
            <person name="Taylor J."/>
            <person name="Schubert V."/>
            <person name="Nelson M."/>
            <person name="Geu-Flores F."/>
            <person name="Crespi M."/>
            <person name="Gallardo-Guerrero K."/>
            <person name="Delaux P.-M."/>
            <person name="Salse J."/>
            <person name="Berges H."/>
            <person name="Guyot R."/>
            <person name="Gouzy J."/>
            <person name="Peret B."/>
        </authorList>
    </citation>
    <scope>NUCLEOTIDE SEQUENCE [LARGE SCALE GENOMIC DNA]</scope>
    <source>
        <strain evidence="3">cv. Amiga</strain>
    </source>
</reference>